<reference evidence="3 4" key="1">
    <citation type="submission" date="2020-04" db="EMBL/GenBank/DDBJ databases">
        <title>Perkinsus olseni comparative genomics.</title>
        <authorList>
            <person name="Bogema D.R."/>
        </authorList>
    </citation>
    <scope>NUCLEOTIDE SEQUENCE [LARGE SCALE GENOMIC DNA]</scope>
    <source>
        <strain evidence="3">ATCC PRA-205</strain>
    </source>
</reference>
<dbReference type="GO" id="GO:0045087">
    <property type="term" value="P:innate immune response"/>
    <property type="evidence" value="ECO:0007669"/>
    <property type="project" value="TreeGrafter"/>
</dbReference>
<protein>
    <submittedName>
        <fullName evidence="3">WAP four-disulfide core domain 3</fullName>
    </submittedName>
</protein>
<evidence type="ECO:0000256" key="1">
    <source>
        <dbReference type="SAM" id="Phobius"/>
    </source>
</evidence>
<accession>A0A7J6REV7</accession>
<keyword evidence="1" id="KW-0472">Membrane</keyword>
<dbReference type="InterPro" id="IPR008197">
    <property type="entry name" value="WAP_dom"/>
</dbReference>
<dbReference type="PANTHER" id="PTHR19441">
    <property type="entry name" value="WHEY ACDIC PROTEIN WAP"/>
    <property type="match status" value="1"/>
</dbReference>
<name>A0A7J6REV7_PEROL</name>
<sequence length="362" mass="38064">SLVTMPCPFAYLPACAAGIFGGAGVLAAVDHRYWTYSATMSVVGSVPLLVLGIRDLANDKLPFTHRSMAYLAAGSISLVMGAYLLVKKPWLRTAKNLQDDTWIIVINRFMRIALLLPLLFKTITAADDIGSEPLVCPPVLSGTAGICVEMCSEEQPCGGEEMCCPNGCGHLCMAGVTEEEAEQIRQAQDNPSGASRAVSLLVGVVSAVVGMRMVSSVALAQPGELCCSNGCGKVCKVGVTQAEYDKLADFDKRSITGFSLMIGFDDNADLDEIAAALNSEKLGKILPASTESPNVSILYALKMAIVKVNTSEREDADALEGFVKGIPAVSAATKSMDIEWNYAKDSAVVGRGGLILASLGVA</sequence>
<dbReference type="InterPro" id="IPR050514">
    <property type="entry name" value="WAP_four-disulfide_core"/>
</dbReference>
<keyword evidence="1" id="KW-0812">Transmembrane</keyword>
<dbReference type="AlphaFoldDB" id="A0A7J6REV7"/>
<dbReference type="InterPro" id="IPR036645">
    <property type="entry name" value="Elafin-like_sf"/>
</dbReference>
<organism evidence="3 4">
    <name type="scientific">Perkinsus olseni</name>
    <name type="common">Perkinsus atlanticus</name>
    <dbReference type="NCBI Taxonomy" id="32597"/>
    <lineage>
        <taxon>Eukaryota</taxon>
        <taxon>Sar</taxon>
        <taxon>Alveolata</taxon>
        <taxon>Perkinsozoa</taxon>
        <taxon>Perkinsea</taxon>
        <taxon>Perkinsida</taxon>
        <taxon>Perkinsidae</taxon>
        <taxon>Perkinsus</taxon>
    </lineage>
</organism>
<dbReference type="Pfam" id="PF00095">
    <property type="entry name" value="WAP"/>
    <property type="match status" value="1"/>
</dbReference>
<dbReference type="EMBL" id="JABANM010023037">
    <property type="protein sequence ID" value="KAF4718576.1"/>
    <property type="molecule type" value="Genomic_DNA"/>
</dbReference>
<gene>
    <name evidence="3" type="primary">WFDC3_2</name>
    <name evidence="3" type="ORF">FOZ62_018652</name>
</gene>
<feature type="non-terminal residue" evidence="3">
    <location>
        <position position="362"/>
    </location>
</feature>
<comment type="caution">
    <text evidence="3">The sequence shown here is derived from an EMBL/GenBank/DDBJ whole genome shotgun (WGS) entry which is preliminary data.</text>
</comment>
<dbReference type="GO" id="GO:0005615">
    <property type="term" value="C:extracellular space"/>
    <property type="evidence" value="ECO:0007669"/>
    <property type="project" value="TreeGrafter"/>
</dbReference>
<dbReference type="GO" id="GO:0019731">
    <property type="term" value="P:antibacterial humoral response"/>
    <property type="evidence" value="ECO:0007669"/>
    <property type="project" value="TreeGrafter"/>
</dbReference>
<dbReference type="Gene3D" id="4.10.75.10">
    <property type="entry name" value="Elafin-like"/>
    <property type="match status" value="1"/>
</dbReference>
<dbReference type="SUPFAM" id="SSF57256">
    <property type="entry name" value="Elafin-like"/>
    <property type="match status" value="1"/>
</dbReference>
<evidence type="ECO:0000259" key="2">
    <source>
        <dbReference type="PROSITE" id="PS51390"/>
    </source>
</evidence>
<evidence type="ECO:0000313" key="4">
    <source>
        <dbReference type="Proteomes" id="UP000574390"/>
    </source>
</evidence>
<dbReference type="CDD" id="cd00199">
    <property type="entry name" value="WAP"/>
    <property type="match status" value="1"/>
</dbReference>
<proteinExistence type="predicted"/>
<feature type="transmembrane region" description="Helical" evidence="1">
    <location>
        <begin position="35"/>
        <end position="56"/>
    </location>
</feature>
<feature type="transmembrane region" description="Helical" evidence="1">
    <location>
        <begin position="68"/>
        <end position="86"/>
    </location>
</feature>
<dbReference type="Proteomes" id="UP000574390">
    <property type="component" value="Unassembled WGS sequence"/>
</dbReference>
<dbReference type="PANTHER" id="PTHR19441:SF91">
    <property type="entry name" value="WAP DOMAIN-CONTAINING PROTEIN"/>
    <property type="match status" value="1"/>
</dbReference>
<feature type="domain" description="WAP" evidence="2">
    <location>
        <begin position="129"/>
        <end position="176"/>
    </location>
</feature>
<evidence type="ECO:0000313" key="3">
    <source>
        <dbReference type="EMBL" id="KAF4718576.1"/>
    </source>
</evidence>
<feature type="transmembrane region" description="Helical" evidence="1">
    <location>
        <begin position="9"/>
        <end position="29"/>
    </location>
</feature>
<dbReference type="GO" id="GO:0004867">
    <property type="term" value="F:serine-type endopeptidase inhibitor activity"/>
    <property type="evidence" value="ECO:0007669"/>
    <property type="project" value="TreeGrafter"/>
</dbReference>
<keyword evidence="1" id="KW-1133">Transmembrane helix</keyword>
<dbReference type="PROSITE" id="PS51390">
    <property type="entry name" value="WAP"/>
    <property type="match status" value="1"/>
</dbReference>